<organism evidence="1 2">
    <name type="scientific">Cupriavidus basilensis</name>
    <dbReference type="NCBI Taxonomy" id="68895"/>
    <lineage>
        <taxon>Bacteria</taxon>
        <taxon>Pseudomonadati</taxon>
        <taxon>Pseudomonadota</taxon>
        <taxon>Betaproteobacteria</taxon>
        <taxon>Burkholderiales</taxon>
        <taxon>Burkholderiaceae</taxon>
        <taxon>Cupriavidus</taxon>
    </lineage>
</organism>
<reference evidence="1 2" key="1">
    <citation type="journal article" date="2015" name="Genome Announc.">
        <title>Complete Genome Sequence of Cupriavidus basilensis 4G11, Isolated from the Oak Ridge Field Research Center Site.</title>
        <authorList>
            <person name="Ray J."/>
            <person name="Waters R.J."/>
            <person name="Skerker J.M."/>
            <person name="Kuehl J.V."/>
            <person name="Price M.N."/>
            <person name="Huang J."/>
            <person name="Chakraborty R."/>
            <person name="Arkin A.P."/>
            <person name="Deutschbauer A."/>
        </authorList>
    </citation>
    <scope>NUCLEOTIDE SEQUENCE [LARGE SCALE GENOMIC DNA]</scope>
    <source>
        <strain evidence="1">4G11</strain>
    </source>
</reference>
<proteinExistence type="predicted"/>
<sequence>MSRKTPSALPNGHYWATPHAPFPLDGPNGHDEVFPGAHCVSDGKWVTFYRDGEEVWACNAVYAAAHFDFAPVPAGRSSMDG</sequence>
<dbReference type="OrthoDB" id="8969959at2"/>
<evidence type="ECO:0000313" key="2">
    <source>
        <dbReference type="Proteomes" id="UP000031843"/>
    </source>
</evidence>
<evidence type="ECO:0000313" key="1">
    <source>
        <dbReference type="EMBL" id="AJG19491.1"/>
    </source>
</evidence>
<name>A0A0C4YFI0_9BURK</name>
<accession>A0A0C4YFI0</accession>
<dbReference type="Proteomes" id="UP000031843">
    <property type="component" value="Chromosome main"/>
</dbReference>
<gene>
    <name evidence="1" type="ORF">RR42_m2099</name>
</gene>
<dbReference type="AlphaFoldDB" id="A0A0C4YFI0"/>
<keyword evidence="2" id="KW-1185">Reference proteome</keyword>
<dbReference type="EMBL" id="CP010536">
    <property type="protein sequence ID" value="AJG19491.1"/>
    <property type="molecule type" value="Genomic_DNA"/>
</dbReference>
<dbReference type="KEGG" id="cbw:RR42_m2099"/>
<protein>
    <submittedName>
        <fullName evidence="1">Uncharacterized protein</fullName>
    </submittedName>
</protein>